<evidence type="ECO:0000256" key="3">
    <source>
        <dbReference type="ARBA" id="ARBA00022840"/>
    </source>
</evidence>
<evidence type="ECO:0000256" key="1">
    <source>
        <dbReference type="ARBA" id="ARBA00010378"/>
    </source>
</evidence>
<evidence type="ECO:0000313" key="7">
    <source>
        <dbReference type="Proteomes" id="UP000481861"/>
    </source>
</evidence>
<dbReference type="Pfam" id="PF00004">
    <property type="entry name" value="AAA"/>
    <property type="match status" value="2"/>
</dbReference>
<feature type="domain" description="AAA+ ATPase" evidence="5">
    <location>
        <begin position="489"/>
        <end position="629"/>
    </location>
</feature>
<dbReference type="SMART" id="SM00382">
    <property type="entry name" value="AAA"/>
    <property type="match status" value="3"/>
</dbReference>
<name>A0A7C8MPH4_9PLEO</name>
<dbReference type="PRINTS" id="PR00819">
    <property type="entry name" value="CBXCFQXSUPER"/>
</dbReference>
<gene>
    <name evidence="6" type="ORF">BDV95DRAFT_570972</name>
</gene>
<dbReference type="OrthoDB" id="2423195at2759"/>
<dbReference type="InterPro" id="IPR003959">
    <property type="entry name" value="ATPase_AAA_core"/>
</dbReference>
<dbReference type="InterPro" id="IPR027417">
    <property type="entry name" value="P-loop_NTPase"/>
</dbReference>
<evidence type="ECO:0000313" key="6">
    <source>
        <dbReference type="EMBL" id="KAF2871945.1"/>
    </source>
</evidence>
<feature type="compositionally biased region" description="Polar residues" evidence="4">
    <location>
        <begin position="43"/>
        <end position="55"/>
    </location>
</feature>
<dbReference type="Gene3D" id="1.10.8.60">
    <property type="match status" value="2"/>
</dbReference>
<keyword evidence="3" id="KW-0067">ATP-binding</keyword>
<feature type="region of interest" description="Disordered" evidence="4">
    <location>
        <begin position="376"/>
        <end position="401"/>
    </location>
</feature>
<sequence>MGPPDGTSAFSKAARKILKRKNKENKTEPTTDSASTAEKERSPSSANTETITAPNKPSRAEVIAQAAKDALLKAYKDPSRDLNSDSIELNASCLFDSEWEKSDHLSPSQSEWIRQKKDHGQTNRYIDQVMAMVGLEEIKAHFLLAKAYIEAARRRDGDIKKQTSEEKPDGLDRDLHKAILNLVLLGSMGTGKQTVAMLYEGFIQQMRVGSNSADEKAEVVKRPIVQYKDAKASDVKAILAKSRETSPDPIVIVCCHEKQTVHSISASTEGRRRFPTVLHFNDYTDAELLQILNKFLNRRKMAIEGENSEFCVRVLVKRAARTRGSSTYSNVHGLEYELDKVCRRQAERLKQEWGVWLQKQDELVKAVAEINDTDGDSIATKYANSPDVHGNESGATEPYSNKDVEEDCSFIQPIADLEQHESKMPRNFVLVQEDVFGPAPRDIRETSAAYKELSRMIGLRGVKDAVDELFSRAQTNYYRELEGLEPLRANLNCIFLGPPGTGKTTVASLYARIVADAGLLSTNEVIFKNPMNFLSKGISGSETNTKKALDLAEGKVLVLDDAHTLYISSGSGSNVTDKHRIGVVDTLVANVSSKPGQDRCIILVGYEEPMRKLFRAMNPGLRKIFPLEDAYIFQDFNAEELGRIFDQKVGEEQLEVTAEAKQVAERVLDRLKIAPNFGNGSEIDNLLGRAKVAFRKSLLQSPNGSSALTAVRLQPQHFDPDYDRDSQASQNCRELFKDFVGFEKIIDFFQHYQLLAVGMRKRNLDPRPYIPWAFVFEGPSGTGKTSTARKVGRLYYDMNLLATDEVITCSVSDLVGEYLGQTGPKVVRQLERALGKVLFVDEAYRLAPKSGNGRFQDEAVGELVDAMTNPRYARNMILIFAGYTAEMDSLMHTNPGLRSRFADHIVFPAMRPSHCWSYFKQRVGRLEIKVVDDVDDVEREKRAKLLRLFKKLGATKSWANGRDVETLANAAIELVFRKQAVEDDVTSRLTISIDEVIKVLQGMFRQRLKEQRKHRGGKDSESED</sequence>
<feature type="compositionally biased region" description="Basic residues" evidence="4">
    <location>
        <begin position="13"/>
        <end position="23"/>
    </location>
</feature>
<keyword evidence="7" id="KW-1185">Reference proteome</keyword>
<dbReference type="InterPro" id="IPR050773">
    <property type="entry name" value="CbxX/CfxQ_RuBisCO_ESX"/>
</dbReference>
<keyword evidence="2" id="KW-0547">Nucleotide-binding</keyword>
<accession>A0A7C8MPH4</accession>
<dbReference type="AlphaFoldDB" id="A0A7C8MPH4"/>
<organism evidence="6 7">
    <name type="scientific">Massariosphaeria phaeospora</name>
    <dbReference type="NCBI Taxonomy" id="100035"/>
    <lineage>
        <taxon>Eukaryota</taxon>
        <taxon>Fungi</taxon>
        <taxon>Dikarya</taxon>
        <taxon>Ascomycota</taxon>
        <taxon>Pezizomycotina</taxon>
        <taxon>Dothideomycetes</taxon>
        <taxon>Pleosporomycetidae</taxon>
        <taxon>Pleosporales</taxon>
        <taxon>Pleosporales incertae sedis</taxon>
        <taxon>Massariosphaeria</taxon>
    </lineage>
</organism>
<dbReference type="InterPro" id="IPR003593">
    <property type="entry name" value="AAA+_ATPase"/>
</dbReference>
<feature type="domain" description="AAA+ ATPase" evidence="5">
    <location>
        <begin position="771"/>
        <end position="911"/>
    </location>
</feature>
<reference evidence="6 7" key="1">
    <citation type="submission" date="2020-01" db="EMBL/GenBank/DDBJ databases">
        <authorList>
            <consortium name="DOE Joint Genome Institute"/>
            <person name="Haridas S."/>
            <person name="Albert R."/>
            <person name="Binder M."/>
            <person name="Bloem J."/>
            <person name="Labutti K."/>
            <person name="Salamov A."/>
            <person name="Andreopoulos B."/>
            <person name="Baker S.E."/>
            <person name="Barry K."/>
            <person name="Bills G."/>
            <person name="Bluhm B.H."/>
            <person name="Cannon C."/>
            <person name="Castanera R."/>
            <person name="Culley D.E."/>
            <person name="Daum C."/>
            <person name="Ezra D."/>
            <person name="Gonzalez J.B."/>
            <person name="Henrissat B."/>
            <person name="Kuo A."/>
            <person name="Liang C."/>
            <person name="Lipzen A."/>
            <person name="Lutzoni F."/>
            <person name="Magnuson J."/>
            <person name="Mondo S."/>
            <person name="Nolan M."/>
            <person name="Ohm R."/>
            <person name="Pangilinan J."/>
            <person name="Park H.-J.H."/>
            <person name="Ramirez L."/>
            <person name="Alfaro M."/>
            <person name="Sun H."/>
            <person name="Tritt A."/>
            <person name="Yoshinaga Y."/>
            <person name="Zwiers L.-H.L."/>
            <person name="Turgeon B.G."/>
            <person name="Goodwin S.B."/>
            <person name="Spatafora J.W."/>
            <person name="Crous P.W."/>
            <person name="Grigoriev I.V."/>
        </authorList>
    </citation>
    <scope>NUCLEOTIDE SEQUENCE [LARGE SCALE GENOMIC DNA]</scope>
    <source>
        <strain evidence="6 7">CBS 611.86</strain>
    </source>
</reference>
<dbReference type="EMBL" id="JAADJZ010000010">
    <property type="protein sequence ID" value="KAF2871945.1"/>
    <property type="molecule type" value="Genomic_DNA"/>
</dbReference>
<protein>
    <submittedName>
        <fullName evidence="6">P-loop containing nucleoside triphosphate hydrolase protein</fullName>
    </submittedName>
</protein>
<dbReference type="GO" id="GO:0005524">
    <property type="term" value="F:ATP binding"/>
    <property type="evidence" value="ECO:0007669"/>
    <property type="project" value="UniProtKB-KW"/>
</dbReference>
<evidence type="ECO:0000259" key="5">
    <source>
        <dbReference type="SMART" id="SM00382"/>
    </source>
</evidence>
<dbReference type="GO" id="GO:0016887">
    <property type="term" value="F:ATP hydrolysis activity"/>
    <property type="evidence" value="ECO:0007669"/>
    <property type="project" value="InterPro"/>
</dbReference>
<evidence type="ECO:0000256" key="2">
    <source>
        <dbReference type="ARBA" id="ARBA00022741"/>
    </source>
</evidence>
<dbReference type="FunFam" id="3.40.50.300:FF:000216">
    <property type="entry name" value="Type VII secretion ATPase EccA"/>
    <property type="match status" value="1"/>
</dbReference>
<feature type="region of interest" description="Disordered" evidence="4">
    <location>
        <begin position="1"/>
        <end position="59"/>
    </location>
</feature>
<feature type="domain" description="AAA+ ATPase" evidence="5">
    <location>
        <begin position="178"/>
        <end position="284"/>
    </location>
</feature>
<evidence type="ECO:0000256" key="4">
    <source>
        <dbReference type="SAM" id="MobiDB-lite"/>
    </source>
</evidence>
<dbReference type="PANTHER" id="PTHR43392:SF2">
    <property type="entry name" value="AAA-TYPE ATPASE FAMILY PROTEIN _ ANKYRIN REPEAT FAMILY PROTEIN"/>
    <property type="match status" value="1"/>
</dbReference>
<dbReference type="Proteomes" id="UP000481861">
    <property type="component" value="Unassembled WGS sequence"/>
</dbReference>
<keyword evidence="6" id="KW-0378">Hydrolase</keyword>
<proteinExistence type="inferred from homology"/>
<dbReference type="SUPFAM" id="SSF52540">
    <property type="entry name" value="P-loop containing nucleoside triphosphate hydrolases"/>
    <property type="match status" value="3"/>
</dbReference>
<dbReference type="PANTHER" id="PTHR43392">
    <property type="entry name" value="AAA-TYPE ATPASE FAMILY PROTEIN / ANKYRIN REPEAT FAMILY PROTEIN"/>
    <property type="match status" value="1"/>
</dbReference>
<dbReference type="Gene3D" id="3.40.50.300">
    <property type="entry name" value="P-loop containing nucleotide triphosphate hydrolases"/>
    <property type="match status" value="3"/>
</dbReference>
<comment type="similarity">
    <text evidence="1">Belongs to the CbxX/CfxQ family.</text>
</comment>
<dbReference type="CDD" id="cd00009">
    <property type="entry name" value="AAA"/>
    <property type="match status" value="2"/>
</dbReference>
<dbReference type="InterPro" id="IPR000641">
    <property type="entry name" value="CbxX/CfxQ"/>
</dbReference>
<comment type="caution">
    <text evidence="6">The sequence shown here is derived from an EMBL/GenBank/DDBJ whole genome shotgun (WGS) entry which is preliminary data.</text>
</comment>